<reference evidence="4 5" key="1">
    <citation type="journal article" date="2012" name="PLoS Pathog.">
        <title>Diverse lifestyles and strategies of plant pathogenesis encoded in the genomes of eighteen Dothideomycetes fungi.</title>
        <authorList>
            <person name="Ohm R.A."/>
            <person name="Feau N."/>
            <person name="Henrissat B."/>
            <person name="Schoch C.L."/>
            <person name="Horwitz B.A."/>
            <person name="Barry K.W."/>
            <person name="Condon B.J."/>
            <person name="Copeland A.C."/>
            <person name="Dhillon B."/>
            <person name="Glaser F."/>
            <person name="Hesse C.N."/>
            <person name="Kosti I."/>
            <person name="LaButti K."/>
            <person name="Lindquist E.A."/>
            <person name="Lucas S."/>
            <person name="Salamov A.A."/>
            <person name="Bradshaw R.E."/>
            <person name="Ciuffetti L."/>
            <person name="Hamelin R.C."/>
            <person name="Kema G.H.J."/>
            <person name="Lawrence C."/>
            <person name="Scott J.A."/>
            <person name="Spatafora J.W."/>
            <person name="Turgeon B.G."/>
            <person name="de Wit P.J.G.M."/>
            <person name="Zhong S."/>
            <person name="Goodwin S.B."/>
            <person name="Grigoriev I.V."/>
        </authorList>
    </citation>
    <scope>NUCLEOTIDE SEQUENCE [LARGE SCALE GENOMIC DNA]</scope>
    <source>
        <strain evidence="5">C5 / ATCC 48332 / race O</strain>
    </source>
</reference>
<dbReference type="AlphaFoldDB" id="M2U4U7"/>
<dbReference type="UniPathway" id="UPA00143"/>
<dbReference type="GO" id="GO:0051603">
    <property type="term" value="P:proteolysis involved in protein catabolic process"/>
    <property type="evidence" value="ECO:0007669"/>
    <property type="project" value="UniProtKB-ARBA"/>
</dbReference>
<evidence type="ECO:0000259" key="3">
    <source>
        <dbReference type="PROSITE" id="PS50089"/>
    </source>
</evidence>
<dbReference type="Gene3D" id="3.30.40.10">
    <property type="entry name" value="Zinc/RING finger domain, C3HC4 (zinc finger)"/>
    <property type="match status" value="1"/>
</dbReference>
<dbReference type="SUPFAM" id="SSF57850">
    <property type="entry name" value="RING/U-box"/>
    <property type="match status" value="1"/>
</dbReference>
<dbReference type="Pfam" id="PF13639">
    <property type="entry name" value="zf-RING_2"/>
    <property type="match status" value="1"/>
</dbReference>
<feature type="domain" description="RING-type" evidence="3">
    <location>
        <begin position="27"/>
        <end position="83"/>
    </location>
</feature>
<keyword evidence="5" id="KW-1185">Reference proteome</keyword>
<dbReference type="EMBL" id="KB445573">
    <property type="protein sequence ID" value="EMD93589.1"/>
    <property type="molecule type" value="Genomic_DNA"/>
</dbReference>
<evidence type="ECO:0000313" key="4">
    <source>
        <dbReference type="EMBL" id="EMD93589.1"/>
    </source>
</evidence>
<accession>M2U4U7</accession>
<dbReference type="InterPro" id="IPR001841">
    <property type="entry name" value="Znf_RING"/>
</dbReference>
<keyword evidence="1" id="KW-0862">Zinc</keyword>
<name>M2U4U7_COCH5</name>
<gene>
    <name evidence="4" type="ORF">COCHEDRAFT_1202485</name>
</gene>
<feature type="compositionally biased region" description="Acidic residues" evidence="2">
    <location>
        <begin position="93"/>
        <end position="113"/>
    </location>
</feature>
<dbReference type="HOGENOM" id="CLU_1981434_0_0_1"/>
<organism evidence="4 5">
    <name type="scientific">Cochliobolus heterostrophus (strain C5 / ATCC 48332 / race O)</name>
    <name type="common">Southern corn leaf blight fungus</name>
    <name type="synonym">Bipolaris maydis</name>
    <dbReference type="NCBI Taxonomy" id="701091"/>
    <lineage>
        <taxon>Eukaryota</taxon>
        <taxon>Fungi</taxon>
        <taxon>Dikarya</taxon>
        <taxon>Ascomycota</taxon>
        <taxon>Pezizomycotina</taxon>
        <taxon>Dothideomycetes</taxon>
        <taxon>Pleosporomycetidae</taxon>
        <taxon>Pleosporales</taxon>
        <taxon>Pleosporineae</taxon>
        <taxon>Pleosporaceae</taxon>
        <taxon>Bipolaris</taxon>
    </lineage>
</organism>
<evidence type="ECO:0000256" key="1">
    <source>
        <dbReference type="PROSITE-ProRule" id="PRU00175"/>
    </source>
</evidence>
<sequence length="126" mass="14215">MSDLPTKADFLAHGLAACPVPDEDPDCPICQEQFTSAPNTPSDATEEDAESHVPMQMPCCNNVFCHHCITTWLNFVTTCPTCRVQLFERPEPEPESSEPSESETSDYEEEFYEEDLDVLMEFDTDD</sequence>
<dbReference type="GO" id="GO:0016567">
    <property type="term" value="P:protein ubiquitination"/>
    <property type="evidence" value="ECO:0007669"/>
    <property type="project" value="UniProtKB-UniPathway"/>
</dbReference>
<dbReference type="SMART" id="SM00184">
    <property type="entry name" value="RING"/>
    <property type="match status" value="1"/>
</dbReference>
<dbReference type="PROSITE" id="PS50089">
    <property type="entry name" value="ZF_RING_2"/>
    <property type="match status" value="1"/>
</dbReference>
<reference evidence="5" key="2">
    <citation type="journal article" date="2013" name="PLoS Genet.">
        <title>Comparative genome structure, secondary metabolite, and effector coding capacity across Cochliobolus pathogens.</title>
        <authorList>
            <person name="Condon B.J."/>
            <person name="Leng Y."/>
            <person name="Wu D."/>
            <person name="Bushley K.E."/>
            <person name="Ohm R.A."/>
            <person name="Otillar R."/>
            <person name="Martin J."/>
            <person name="Schackwitz W."/>
            <person name="Grimwood J."/>
            <person name="MohdZainudin N."/>
            <person name="Xue C."/>
            <person name="Wang R."/>
            <person name="Manning V.A."/>
            <person name="Dhillon B."/>
            <person name="Tu Z.J."/>
            <person name="Steffenson B.J."/>
            <person name="Salamov A."/>
            <person name="Sun H."/>
            <person name="Lowry S."/>
            <person name="LaButti K."/>
            <person name="Han J."/>
            <person name="Copeland A."/>
            <person name="Lindquist E."/>
            <person name="Barry K."/>
            <person name="Schmutz J."/>
            <person name="Baker S.E."/>
            <person name="Ciuffetti L.M."/>
            <person name="Grigoriev I.V."/>
            <person name="Zhong S."/>
            <person name="Turgeon B.G."/>
        </authorList>
    </citation>
    <scope>NUCLEOTIDE SEQUENCE [LARGE SCALE GENOMIC DNA]</scope>
    <source>
        <strain evidence="5">C5 / ATCC 48332 / race O</strain>
    </source>
</reference>
<dbReference type="OrthoDB" id="3694173at2759"/>
<dbReference type="Proteomes" id="UP000016936">
    <property type="component" value="Unassembled WGS sequence"/>
</dbReference>
<evidence type="ECO:0000256" key="2">
    <source>
        <dbReference type="SAM" id="MobiDB-lite"/>
    </source>
</evidence>
<feature type="region of interest" description="Disordered" evidence="2">
    <location>
        <begin position="88"/>
        <end position="113"/>
    </location>
</feature>
<protein>
    <recommendedName>
        <fullName evidence="3">RING-type domain-containing protein</fullName>
    </recommendedName>
</protein>
<keyword evidence="1" id="KW-0479">Metal-binding</keyword>
<evidence type="ECO:0000313" key="5">
    <source>
        <dbReference type="Proteomes" id="UP000016936"/>
    </source>
</evidence>
<dbReference type="InterPro" id="IPR013083">
    <property type="entry name" value="Znf_RING/FYVE/PHD"/>
</dbReference>
<dbReference type="OMA" id="CHHCITT"/>
<proteinExistence type="predicted"/>
<keyword evidence="1" id="KW-0863">Zinc-finger</keyword>
<dbReference type="GO" id="GO:0008270">
    <property type="term" value="F:zinc ion binding"/>
    <property type="evidence" value="ECO:0007669"/>
    <property type="project" value="UniProtKB-KW"/>
</dbReference>